<proteinExistence type="predicted"/>
<dbReference type="RefSeq" id="YP_009225606.1">
    <property type="nucleotide sequence ID" value="NC_029094.1"/>
</dbReference>
<dbReference type="GO" id="GO:0004527">
    <property type="term" value="F:exonuclease activity"/>
    <property type="evidence" value="ECO:0007669"/>
    <property type="project" value="UniProtKB-KW"/>
</dbReference>
<dbReference type="OrthoDB" id="5039at10239"/>
<sequence length="328" mass="37412">MSNIKLKNNPELVAAIEAALNAGDSVRGAAREVLGSESKESTIRSAIKRGDVVVGDKPEQQFNPLDGNVRILYFDIETAPLRGAVWSMWQNNLGLNQIETDWFILSYAARWSGDPEGEVMYEDLQGYVDQEDDSKLLDSLWKLLDEADVVIGQNSKKFDAKKINARFIMNGYTPPSSYKHIDTLQMAKSSFAFTSNKLEYMSDKLCTKYKKLTHQSFAGYKLWAECLKDNPDAWAEMKVYNEYDVLSLEELYLKLAPWDKKHVNFNLFNEGVDVVCRCGSTDIVEYGFAYTGVSKFQRYRCRDCGAESRGRTNLFDKEKRESLHMNIV</sequence>
<dbReference type="Pfam" id="PF13482">
    <property type="entry name" value="RNase_H_2"/>
    <property type="match status" value="1"/>
</dbReference>
<dbReference type="KEGG" id="vg:26796667"/>
<dbReference type="InterPro" id="IPR038720">
    <property type="entry name" value="YprB_RNase_H-like_dom"/>
</dbReference>
<organism evidence="2 3">
    <name type="scientific">Pseudoalteromonas phage H101</name>
    <dbReference type="NCBI Taxonomy" id="1654919"/>
    <lineage>
        <taxon>Viruses</taxon>
        <taxon>Duplodnaviria</taxon>
        <taxon>Heunggongvirae</taxon>
        <taxon>Uroviricota</taxon>
        <taxon>Caudoviricetes</taxon>
        <taxon>Shandongvirus</taxon>
        <taxon>Shandongvirus H101</taxon>
    </lineage>
</organism>
<accession>A0A0H4IS19</accession>
<keyword evidence="2" id="KW-0540">Nuclease</keyword>
<keyword evidence="2" id="KW-0378">Hydrolase</keyword>
<dbReference type="GeneID" id="26796667"/>
<dbReference type="InterPro" id="IPR036397">
    <property type="entry name" value="RNaseH_sf"/>
</dbReference>
<keyword evidence="3" id="KW-1185">Reference proteome</keyword>
<dbReference type="SUPFAM" id="SSF53098">
    <property type="entry name" value="Ribonuclease H-like"/>
    <property type="match status" value="1"/>
</dbReference>
<evidence type="ECO:0000313" key="2">
    <source>
        <dbReference type="EMBL" id="AKO61073.1"/>
    </source>
</evidence>
<dbReference type="Gene3D" id="3.30.420.10">
    <property type="entry name" value="Ribonuclease H-like superfamily/Ribonuclease H"/>
    <property type="match status" value="1"/>
</dbReference>
<name>A0A0H4IS19_9CAUD</name>
<protein>
    <submittedName>
        <fullName evidence="2">Exonuclease</fullName>
    </submittedName>
</protein>
<reference evidence="2 3" key="1">
    <citation type="submission" date="2015-05" db="EMBL/GenBank/DDBJ databases">
        <authorList>
            <person name="Wang D.B."/>
            <person name="Wang M."/>
        </authorList>
    </citation>
    <scope>NUCLEOTIDE SEQUENCE [LARGE SCALE GENOMIC DNA]</scope>
</reference>
<keyword evidence="2" id="KW-0269">Exonuclease</keyword>
<dbReference type="InterPro" id="IPR012337">
    <property type="entry name" value="RNaseH-like_sf"/>
</dbReference>
<dbReference type="GO" id="GO:0003676">
    <property type="term" value="F:nucleic acid binding"/>
    <property type="evidence" value="ECO:0007669"/>
    <property type="project" value="InterPro"/>
</dbReference>
<evidence type="ECO:0000259" key="1">
    <source>
        <dbReference type="Pfam" id="PF13482"/>
    </source>
</evidence>
<dbReference type="EMBL" id="KR534323">
    <property type="protein sequence ID" value="AKO61073.1"/>
    <property type="molecule type" value="Genomic_DNA"/>
</dbReference>
<feature type="domain" description="YprB ribonuclease H-like" evidence="1">
    <location>
        <begin position="129"/>
        <end position="255"/>
    </location>
</feature>
<evidence type="ECO:0000313" key="3">
    <source>
        <dbReference type="Proteomes" id="UP000202763"/>
    </source>
</evidence>
<dbReference type="Proteomes" id="UP000202763">
    <property type="component" value="Segment"/>
</dbReference>